<dbReference type="PROSITE" id="PS51257">
    <property type="entry name" value="PROKAR_LIPOPROTEIN"/>
    <property type="match status" value="1"/>
</dbReference>
<comment type="caution">
    <text evidence="4">The sequence shown here is derived from an EMBL/GenBank/DDBJ whole genome shotgun (WGS) entry which is preliminary data.</text>
</comment>
<feature type="signal peptide" evidence="2">
    <location>
        <begin position="1"/>
        <end position="20"/>
    </location>
</feature>
<dbReference type="EMBL" id="BEXT01000001">
    <property type="protein sequence ID" value="GBC59392.1"/>
    <property type="molecule type" value="Genomic_DNA"/>
</dbReference>
<evidence type="ECO:0000256" key="2">
    <source>
        <dbReference type="SAM" id="SignalP"/>
    </source>
</evidence>
<protein>
    <submittedName>
        <fullName evidence="4">Amino acid ABC transporter substrate-binding pro tein</fullName>
    </submittedName>
</protein>
<evidence type="ECO:0000256" key="1">
    <source>
        <dbReference type="ARBA" id="ARBA00022729"/>
    </source>
</evidence>
<dbReference type="Gene3D" id="3.40.190.10">
    <property type="entry name" value="Periplasmic binding protein-like II"/>
    <property type="match status" value="2"/>
</dbReference>
<evidence type="ECO:0000259" key="3">
    <source>
        <dbReference type="SMART" id="SM00062"/>
    </source>
</evidence>
<name>A0A401FR00_9BACT</name>
<dbReference type="Pfam" id="PF00497">
    <property type="entry name" value="SBP_bac_3"/>
    <property type="match status" value="1"/>
</dbReference>
<dbReference type="SUPFAM" id="SSF53850">
    <property type="entry name" value="Periplasmic binding protein-like II"/>
    <property type="match status" value="1"/>
</dbReference>
<organism evidence="4 5">
    <name type="scientific">Desulfonema ishimotonii</name>
    <dbReference type="NCBI Taxonomy" id="45657"/>
    <lineage>
        <taxon>Bacteria</taxon>
        <taxon>Pseudomonadati</taxon>
        <taxon>Thermodesulfobacteriota</taxon>
        <taxon>Desulfobacteria</taxon>
        <taxon>Desulfobacterales</taxon>
        <taxon>Desulfococcaceae</taxon>
        <taxon>Desulfonema</taxon>
    </lineage>
</organism>
<reference evidence="5" key="2">
    <citation type="submission" date="2019-01" db="EMBL/GenBank/DDBJ databases">
        <title>Genome sequence of Desulfonema ishimotonii strain Tokyo 01.</title>
        <authorList>
            <person name="Fukui M."/>
        </authorList>
    </citation>
    <scope>NUCLEOTIDE SEQUENCE [LARGE SCALE GENOMIC DNA]</scope>
    <source>
        <strain evidence="5">Tokyo 01</strain>
    </source>
</reference>
<gene>
    <name evidence="4" type="ORF">DENIS_0331</name>
</gene>
<dbReference type="AlphaFoldDB" id="A0A401FR00"/>
<evidence type="ECO:0000313" key="5">
    <source>
        <dbReference type="Proteomes" id="UP000288096"/>
    </source>
</evidence>
<dbReference type="PANTHER" id="PTHR35936:SF6">
    <property type="entry name" value="AMINO ACID ABC TRANSPORTER SUBSTRATE-BINDING PAAT FAMILY PROTEIN"/>
    <property type="match status" value="1"/>
</dbReference>
<dbReference type="PANTHER" id="PTHR35936">
    <property type="entry name" value="MEMBRANE-BOUND LYTIC MUREIN TRANSGLYCOSYLASE F"/>
    <property type="match status" value="1"/>
</dbReference>
<keyword evidence="5" id="KW-1185">Reference proteome</keyword>
<reference evidence="5" key="1">
    <citation type="submission" date="2017-11" db="EMBL/GenBank/DDBJ databases">
        <authorList>
            <person name="Watanabe M."/>
            <person name="Kojima H."/>
        </authorList>
    </citation>
    <scope>NUCLEOTIDE SEQUENCE [LARGE SCALE GENOMIC DNA]</scope>
    <source>
        <strain evidence="5">Tokyo 01</strain>
    </source>
</reference>
<dbReference type="OrthoDB" id="5464962at2"/>
<sequence length="266" mass="29791">MKKLMLIGMFIVLFSSMACGADCVRITATGNAEYPPILWRDKAEPQKLVGVSIELLQQAFGDLGITVEGKYVGNWARAQSTARDGSVDMLAGAFITEERKTYMDYVTPPFMMTPSVIFVMKGQAFPFSSWEDLVGLKGGTLINNSFGEKFDRFAAEKLSIEGVASIEQAFRKMAAGRNRYVVYERYQGLAISEVTGFRDKIEYLPNSVINEGLYFTFSKKSTCNTPDLRAHLARKVRKFTEQKLPDVLVGKYLKIWKAQHSPSASR</sequence>
<evidence type="ECO:0000313" key="4">
    <source>
        <dbReference type="EMBL" id="GBC59392.1"/>
    </source>
</evidence>
<keyword evidence="1 2" id="KW-0732">Signal</keyword>
<dbReference type="SMART" id="SM00062">
    <property type="entry name" value="PBPb"/>
    <property type="match status" value="1"/>
</dbReference>
<dbReference type="InterPro" id="IPR001638">
    <property type="entry name" value="Solute-binding_3/MltF_N"/>
</dbReference>
<feature type="domain" description="Solute-binding protein family 3/N-terminal" evidence="3">
    <location>
        <begin position="23"/>
        <end position="255"/>
    </location>
</feature>
<dbReference type="RefSeq" id="WP_124326912.1">
    <property type="nucleotide sequence ID" value="NZ_BEXT01000001.1"/>
</dbReference>
<feature type="chain" id="PRO_5019247690" evidence="2">
    <location>
        <begin position="21"/>
        <end position="266"/>
    </location>
</feature>
<accession>A0A401FR00</accession>
<proteinExistence type="predicted"/>
<dbReference type="Proteomes" id="UP000288096">
    <property type="component" value="Unassembled WGS sequence"/>
</dbReference>